<dbReference type="GO" id="GO:0016887">
    <property type="term" value="F:ATP hydrolysis activity"/>
    <property type="evidence" value="ECO:0007669"/>
    <property type="project" value="InterPro"/>
</dbReference>
<evidence type="ECO:0000313" key="7">
    <source>
        <dbReference type="Proteomes" id="UP000000788"/>
    </source>
</evidence>
<dbReference type="eggNOG" id="COG1121">
    <property type="taxonomic scope" value="Bacteria"/>
</dbReference>
<dbReference type="EC" id="3.6.3.34" evidence="6"/>
<sequence>MTDLFINQKEREFLRIEAEEVCVDYNGTLALYDASLKLKSGCICGLVGMNGAGKSTLFKALMGFIRPSRGKIRINGLSVLKAQKDQAVAYVPQNEGIDCSFPVSVWDVVMMGRYGSMNFMRIPRASDRQAVWHAIERVELTDFLNKPIGALSGGQRKRAFLARAIAQRASVLLLDEPFSGVDIRTEKLMAELFLQFKQDGRTILISTHDLSHVRDFCDLVVLINKTVLAYGNTSEVFTSENLSMTFGGMHPDPISGATSAGDYEQ</sequence>
<dbReference type="Gene3D" id="3.40.50.300">
    <property type="entry name" value="P-loop containing nucleotide triphosphate hydrolases"/>
    <property type="match status" value="1"/>
</dbReference>
<accession>A9BAW7</accession>
<keyword evidence="7" id="KW-1185">Reference proteome</keyword>
<dbReference type="InterPro" id="IPR027417">
    <property type="entry name" value="P-loop_NTPase"/>
</dbReference>
<keyword evidence="4" id="KW-0067">ATP-binding</keyword>
<dbReference type="InterPro" id="IPR003439">
    <property type="entry name" value="ABC_transporter-like_ATP-bd"/>
</dbReference>
<keyword evidence="6" id="KW-0378">Hydrolase</keyword>
<dbReference type="InterPro" id="IPR050153">
    <property type="entry name" value="Metal_Ion_Import_ABC"/>
</dbReference>
<dbReference type="AlphaFoldDB" id="A9BAW7"/>
<evidence type="ECO:0000256" key="2">
    <source>
        <dbReference type="ARBA" id="ARBA00022448"/>
    </source>
</evidence>
<keyword evidence="3" id="KW-0547">Nucleotide-binding</keyword>
<dbReference type="SUPFAM" id="SSF52540">
    <property type="entry name" value="P-loop containing nucleoside triphosphate hydrolases"/>
    <property type="match status" value="1"/>
</dbReference>
<evidence type="ECO:0000313" key="6">
    <source>
        <dbReference type="EMBL" id="ABX08979.1"/>
    </source>
</evidence>
<dbReference type="RefSeq" id="WP_012195600.1">
    <property type="nucleotide sequence ID" value="NC_009976.1"/>
</dbReference>
<evidence type="ECO:0000256" key="4">
    <source>
        <dbReference type="ARBA" id="ARBA00022840"/>
    </source>
</evidence>
<dbReference type="SMART" id="SM00382">
    <property type="entry name" value="AAA"/>
    <property type="match status" value="1"/>
</dbReference>
<protein>
    <submittedName>
        <fullName evidence="6">ABC transporter, ATP binding domain, possibly Mn transporter</fullName>
        <ecNumber evidence="6">3.6.3.34</ecNumber>
    </submittedName>
</protein>
<comment type="similarity">
    <text evidence="1">Belongs to the ABC transporter superfamily.</text>
</comment>
<dbReference type="InterPro" id="IPR017871">
    <property type="entry name" value="ABC_transporter-like_CS"/>
</dbReference>
<dbReference type="KEGG" id="pmj:P9211_10481"/>
<dbReference type="PANTHER" id="PTHR42734:SF5">
    <property type="entry name" value="IRON TRANSPORT SYSTEM ATP-BINDING PROTEIN HI_0361-RELATED"/>
    <property type="match status" value="1"/>
</dbReference>
<organism evidence="6 7">
    <name type="scientific">Prochlorococcus marinus (strain MIT 9211)</name>
    <dbReference type="NCBI Taxonomy" id="93059"/>
    <lineage>
        <taxon>Bacteria</taxon>
        <taxon>Bacillati</taxon>
        <taxon>Cyanobacteriota</taxon>
        <taxon>Cyanophyceae</taxon>
        <taxon>Synechococcales</taxon>
        <taxon>Prochlorococcaceae</taxon>
        <taxon>Prochlorococcus</taxon>
    </lineage>
</organism>
<evidence type="ECO:0000256" key="1">
    <source>
        <dbReference type="ARBA" id="ARBA00005417"/>
    </source>
</evidence>
<evidence type="ECO:0000256" key="3">
    <source>
        <dbReference type="ARBA" id="ARBA00022741"/>
    </source>
</evidence>
<gene>
    <name evidence="6" type="ordered locus">P9211_10481</name>
</gene>
<proteinExistence type="inferred from homology"/>
<dbReference type="InterPro" id="IPR003593">
    <property type="entry name" value="AAA+_ATPase"/>
</dbReference>
<dbReference type="Proteomes" id="UP000000788">
    <property type="component" value="Chromosome"/>
</dbReference>
<dbReference type="PROSITE" id="PS00211">
    <property type="entry name" value="ABC_TRANSPORTER_1"/>
    <property type="match status" value="1"/>
</dbReference>
<reference evidence="6 7" key="1">
    <citation type="journal article" date="2007" name="PLoS Genet.">
        <title>Patterns and implications of gene gain and loss in the evolution of Prochlorococcus.</title>
        <authorList>
            <person name="Kettler G.C."/>
            <person name="Martiny A.C."/>
            <person name="Huang K."/>
            <person name="Zucker J."/>
            <person name="Coleman M.L."/>
            <person name="Rodrigue S."/>
            <person name="Chen F."/>
            <person name="Lapidus A."/>
            <person name="Ferriera S."/>
            <person name="Johnson J."/>
            <person name="Steglich C."/>
            <person name="Church G.M."/>
            <person name="Richardson P."/>
            <person name="Chisholm S.W."/>
        </authorList>
    </citation>
    <scope>NUCLEOTIDE SEQUENCE [LARGE SCALE GENOMIC DNA]</scope>
    <source>
        <strain evidence="7">MIT 9211</strain>
    </source>
</reference>
<dbReference type="PANTHER" id="PTHR42734">
    <property type="entry name" value="METAL TRANSPORT SYSTEM ATP-BINDING PROTEIN TM_0124-RELATED"/>
    <property type="match status" value="1"/>
</dbReference>
<keyword evidence="2" id="KW-0813">Transport</keyword>
<dbReference type="STRING" id="93059.P9211_10481"/>
<dbReference type="OrthoDB" id="9806726at2"/>
<feature type="domain" description="ABC transporter" evidence="5">
    <location>
        <begin position="16"/>
        <end position="249"/>
    </location>
</feature>
<dbReference type="CDD" id="cd03235">
    <property type="entry name" value="ABC_Metallic_Cations"/>
    <property type="match status" value="1"/>
</dbReference>
<name>A9BAW7_PROM4</name>
<dbReference type="GO" id="GO:0005524">
    <property type="term" value="F:ATP binding"/>
    <property type="evidence" value="ECO:0007669"/>
    <property type="project" value="UniProtKB-KW"/>
</dbReference>
<dbReference type="PROSITE" id="PS50893">
    <property type="entry name" value="ABC_TRANSPORTER_2"/>
    <property type="match status" value="1"/>
</dbReference>
<evidence type="ECO:0000259" key="5">
    <source>
        <dbReference type="PROSITE" id="PS50893"/>
    </source>
</evidence>
<dbReference type="Pfam" id="PF00005">
    <property type="entry name" value="ABC_tran"/>
    <property type="match status" value="1"/>
</dbReference>
<dbReference type="EMBL" id="CP000878">
    <property type="protein sequence ID" value="ABX08979.1"/>
    <property type="molecule type" value="Genomic_DNA"/>
</dbReference>
<dbReference type="HOGENOM" id="CLU_000604_1_11_3"/>